<evidence type="ECO:0000313" key="2">
    <source>
        <dbReference type="EnsemblMetazoa" id="GBRI024778-PA"/>
    </source>
</evidence>
<protein>
    <submittedName>
        <fullName evidence="2">Uncharacterized protein</fullName>
    </submittedName>
</protein>
<reference evidence="3" key="1">
    <citation type="submission" date="2014-03" db="EMBL/GenBank/DDBJ databases">
        <authorList>
            <person name="Aksoy S."/>
            <person name="Warren W."/>
            <person name="Wilson R.K."/>
        </authorList>
    </citation>
    <scope>NUCLEOTIDE SEQUENCE [LARGE SCALE GENOMIC DNA]</scope>
    <source>
        <strain evidence="3">IAEA</strain>
    </source>
</reference>
<keyword evidence="3" id="KW-1185">Reference proteome</keyword>
<dbReference type="EnsemblMetazoa" id="GBRI024778-RA">
    <property type="protein sequence ID" value="GBRI024778-PA"/>
    <property type="gene ID" value="GBRI024778"/>
</dbReference>
<reference evidence="2" key="2">
    <citation type="submission" date="2020-05" db="UniProtKB">
        <authorList>
            <consortium name="EnsemblMetazoa"/>
        </authorList>
    </citation>
    <scope>IDENTIFICATION</scope>
    <source>
        <strain evidence="2">IAEA</strain>
    </source>
</reference>
<evidence type="ECO:0000256" key="1">
    <source>
        <dbReference type="SAM" id="Phobius"/>
    </source>
</evidence>
<sequence length="118" mass="13136">MVRDLPPKRHAIVGLTFTPPSNLYMAPSVMINARSACLLCLLIFLEKDENKTLLKPSPGSLFLRFLTLDVKVSSVTLPTLRQASSIMAIIPLCGCSTKSHIIWNFLLSLIFCVNYNIK</sequence>
<organism evidence="2 3">
    <name type="scientific">Glossina brevipalpis</name>
    <dbReference type="NCBI Taxonomy" id="37001"/>
    <lineage>
        <taxon>Eukaryota</taxon>
        <taxon>Metazoa</taxon>
        <taxon>Ecdysozoa</taxon>
        <taxon>Arthropoda</taxon>
        <taxon>Hexapoda</taxon>
        <taxon>Insecta</taxon>
        <taxon>Pterygota</taxon>
        <taxon>Neoptera</taxon>
        <taxon>Endopterygota</taxon>
        <taxon>Diptera</taxon>
        <taxon>Brachycera</taxon>
        <taxon>Muscomorpha</taxon>
        <taxon>Hippoboscoidea</taxon>
        <taxon>Glossinidae</taxon>
        <taxon>Glossina</taxon>
    </lineage>
</organism>
<accession>A0A1A9WM88</accession>
<keyword evidence="1" id="KW-0472">Membrane</keyword>
<dbReference type="AlphaFoldDB" id="A0A1A9WM88"/>
<evidence type="ECO:0000313" key="3">
    <source>
        <dbReference type="Proteomes" id="UP000091820"/>
    </source>
</evidence>
<keyword evidence="1" id="KW-0812">Transmembrane</keyword>
<name>A0A1A9WM88_9MUSC</name>
<proteinExistence type="predicted"/>
<keyword evidence="1" id="KW-1133">Transmembrane helix</keyword>
<feature type="transmembrane region" description="Helical" evidence="1">
    <location>
        <begin position="24"/>
        <end position="45"/>
    </location>
</feature>
<dbReference type="Proteomes" id="UP000091820">
    <property type="component" value="Unassembled WGS sequence"/>
</dbReference>
<dbReference type="VEuPathDB" id="VectorBase:GBRI024778"/>